<name>A0A6B0UEV1_IXORI</name>
<organism evidence="2">
    <name type="scientific">Ixodes ricinus</name>
    <name type="common">Common tick</name>
    <name type="synonym">Acarus ricinus</name>
    <dbReference type="NCBI Taxonomy" id="34613"/>
    <lineage>
        <taxon>Eukaryota</taxon>
        <taxon>Metazoa</taxon>
        <taxon>Ecdysozoa</taxon>
        <taxon>Arthropoda</taxon>
        <taxon>Chelicerata</taxon>
        <taxon>Arachnida</taxon>
        <taxon>Acari</taxon>
        <taxon>Parasitiformes</taxon>
        <taxon>Ixodida</taxon>
        <taxon>Ixodoidea</taxon>
        <taxon>Ixodidae</taxon>
        <taxon>Ixodinae</taxon>
        <taxon>Ixodes</taxon>
    </lineage>
</organism>
<evidence type="ECO:0000256" key="1">
    <source>
        <dbReference type="SAM" id="SignalP"/>
    </source>
</evidence>
<protein>
    <submittedName>
        <fullName evidence="2">Putative secreted protein</fullName>
    </submittedName>
</protein>
<dbReference type="AlphaFoldDB" id="A0A6B0UEV1"/>
<sequence>MTMSMSFFICLVSEGGLGDAFSTGGRPLRFLAGGSSSWMSREVPPPFRFPPLRSTLAEGPAPPPLLLGQTDLRDRFLVSISSRLPSSTARSHSLSVSASE</sequence>
<dbReference type="EMBL" id="GIFC01006014">
    <property type="protein sequence ID" value="MXU88097.1"/>
    <property type="molecule type" value="Transcribed_RNA"/>
</dbReference>
<keyword evidence="1" id="KW-0732">Signal</keyword>
<proteinExistence type="predicted"/>
<evidence type="ECO:0000313" key="2">
    <source>
        <dbReference type="EMBL" id="MXU88097.1"/>
    </source>
</evidence>
<feature type="chain" id="PRO_5025666269" evidence="1">
    <location>
        <begin position="21"/>
        <end position="100"/>
    </location>
</feature>
<accession>A0A6B0UEV1</accession>
<feature type="signal peptide" evidence="1">
    <location>
        <begin position="1"/>
        <end position="20"/>
    </location>
</feature>
<reference evidence="2" key="1">
    <citation type="submission" date="2019-12" db="EMBL/GenBank/DDBJ databases">
        <title>An insight into the sialome of adult female Ixodes ricinus ticks feeding for 6 days.</title>
        <authorList>
            <person name="Perner J."/>
            <person name="Ribeiro J.M.C."/>
        </authorList>
    </citation>
    <scope>NUCLEOTIDE SEQUENCE</scope>
    <source>
        <strain evidence="2">Semi-engorged</strain>
        <tissue evidence="2">Salivary glands</tissue>
    </source>
</reference>